<dbReference type="Pfam" id="PF12704">
    <property type="entry name" value="MacB_PCD"/>
    <property type="match status" value="1"/>
</dbReference>
<evidence type="ECO:0000259" key="9">
    <source>
        <dbReference type="Pfam" id="PF12704"/>
    </source>
</evidence>
<dbReference type="Proteomes" id="UP000830835">
    <property type="component" value="Unassembled WGS sequence"/>
</dbReference>
<feature type="transmembrane region" description="Helical" evidence="7">
    <location>
        <begin position="21"/>
        <end position="41"/>
    </location>
</feature>
<feature type="transmembrane region" description="Helical" evidence="7">
    <location>
        <begin position="367"/>
        <end position="387"/>
    </location>
</feature>
<evidence type="ECO:0000256" key="2">
    <source>
        <dbReference type="ARBA" id="ARBA00022475"/>
    </source>
</evidence>
<keyword evidence="2" id="KW-1003">Cell membrane</keyword>
<feature type="transmembrane region" description="Helical" evidence="7">
    <location>
        <begin position="288"/>
        <end position="306"/>
    </location>
</feature>
<evidence type="ECO:0000313" key="10">
    <source>
        <dbReference type="EMBL" id="MCJ2544074.1"/>
    </source>
</evidence>
<dbReference type="InterPro" id="IPR050250">
    <property type="entry name" value="Macrolide_Exporter_MacB"/>
</dbReference>
<feature type="domain" description="ABC3 transporter permease C-terminal" evidence="8">
    <location>
        <begin position="286"/>
        <end position="397"/>
    </location>
</feature>
<dbReference type="InterPro" id="IPR003838">
    <property type="entry name" value="ABC3_permease_C"/>
</dbReference>
<evidence type="ECO:0000256" key="7">
    <source>
        <dbReference type="SAM" id="Phobius"/>
    </source>
</evidence>
<reference evidence="10" key="1">
    <citation type="submission" date="2021-02" db="EMBL/GenBank/DDBJ databases">
        <title>The CRISPR/cas machinery reduction and long-range gene transfer in the hot spring cyanobacterium Synechococcus.</title>
        <authorList>
            <person name="Dvorak P."/>
            <person name="Jahodarova E."/>
            <person name="Hasler P."/>
            <person name="Poulickova A."/>
        </authorList>
    </citation>
    <scope>NUCLEOTIDE SEQUENCE</scope>
    <source>
        <strain evidence="10">Rupite</strain>
    </source>
</reference>
<accession>A0ABT0CE62</accession>
<keyword evidence="3 7" id="KW-0812">Transmembrane</keyword>
<evidence type="ECO:0000256" key="3">
    <source>
        <dbReference type="ARBA" id="ARBA00022692"/>
    </source>
</evidence>
<feature type="transmembrane region" description="Helical" evidence="7">
    <location>
        <begin position="333"/>
        <end position="355"/>
    </location>
</feature>
<keyword evidence="4 7" id="KW-1133">Transmembrane helix</keyword>
<organism evidence="10 11">
    <name type="scientific">Thermostichus vulcanus str. 'Rupite'</name>
    <dbReference type="NCBI Taxonomy" id="2813851"/>
    <lineage>
        <taxon>Bacteria</taxon>
        <taxon>Bacillati</taxon>
        <taxon>Cyanobacteriota</taxon>
        <taxon>Cyanophyceae</taxon>
        <taxon>Thermostichales</taxon>
        <taxon>Thermostichaceae</taxon>
        <taxon>Thermostichus</taxon>
    </lineage>
</organism>
<comment type="caution">
    <text evidence="10">The sequence shown here is derived from an EMBL/GenBank/DDBJ whole genome shotgun (WGS) entry which is preliminary data.</text>
</comment>
<evidence type="ECO:0000259" key="8">
    <source>
        <dbReference type="Pfam" id="PF02687"/>
    </source>
</evidence>
<dbReference type="InterPro" id="IPR025857">
    <property type="entry name" value="MacB_PCD"/>
</dbReference>
<evidence type="ECO:0000256" key="4">
    <source>
        <dbReference type="ARBA" id="ARBA00022989"/>
    </source>
</evidence>
<comment type="subcellular location">
    <subcellularLocation>
        <location evidence="1">Cell membrane</location>
        <topology evidence="1">Multi-pass membrane protein</topology>
    </subcellularLocation>
</comment>
<dbReference type="Pfam" id="PF02687">
    <property type="entry name" value="FtsX"/>
    <property type="match status" value="1"/>
</dbReference>
<proteinExistence type="inferred from homology"/>
<keyword evidence="11" id="KW-1185">Reference proteome</keyword>
<gene>
    <name evidence="10" type="ORF">JX360_14375</name>
</gene>
<dbReference type="PANTHER" id="PTHR30572:SF4">
    <property type="entry name" value="ABC TRANSPORTER PERMEASE YTRF"/>
    <property type="match status" value="1"/>
</dbReference>
<evidence type="ECO:0000313" key="11">
    <source>
        <dbReference type="Proteomes" id="UP000830835"/>
    </source>
</evidence>
<evidence type="ECO:0000256" key="6">
    <source>
        <dbReference type="ARBA" id="ARBA00038076"/>
    </source>
</evidence>
<dbReference type="EMBL" id="JAFIRA010000046">
    <property type="protein sequence ID" value="MCJ2544074.1"/>
    <property type="molecule type" value="Genomic_DNA"/>
</dbReference>
<dbReference type="RefSeq" id="WP_244352261.1">
    <property type="nucleotide sequence ID" value="NZ_JAFIRA010000046.1"/>
</dbReference>
<comment type="similarity">
    <text evidence="6">Belongs to the ABC-4 integral membrane protein family.</text>
</comment>
<evidence type="ECO:0000256" key="1">
    <source>
        <dbReference type="ARBA" id="ARBA00004651"/>
    </source>
</evidence>
<dbReference type="PANTHER" id="PTHR30572">
    <property type="entry name" value="MEMBRANE COMPONENT OF TRANSPORTER-RELATED"/>
    <property type="match status" value="1"/>
</dbReference>
<feature type="domain" description="MacB-like periplasmic core" evidence="9">
    <location>
        <begin position="21"/>
        <end position="246"/>
    </location>
</feature>
<evidence type="ECO:0000256" key="5">
    <source>
        <dbReference type="ARBA" id="ARBA00023136"/>
    </source>
</evidence>
<name>A0ABT0CE62_THEVL</name>
<protein>
    <submittedName>
        <fullName evidence="10">ABC transporter permease</fullName>
    </submittedName>
</protein>
<keyword evidence="5 7" id="KW-0472">Membrane</keyword>
<sequence>MSLVTSAKMAWQMVQRHRLRTGLTMLGILIGNAAVVAIAGFGNAAQEMAVDQFRSLGTNLLIVFSSSLGLADASNIRPITLDDLMAIEQEVPAVAAAVPSLSVNVRAVRGGVDRRYEATGTWPEYLSVLNLEIEHGRFLSPADIEEQRSVVVLGSEAASQLFGLDPAAAIGETVLLNNLPFEVIGTLRSKPTVFGNSDAGVFLPVDVVANQFVGRRSPYGTELTAIFVSARSVEDLPAAEFQIRNLLRQRHQLVGEDDFIIRNQKVLLDGAATILGLLRVLLTGTAALSLLVGGVGIMNVMLISVAERTHEIGVRKAIGADSRQILQQFATEAIFIAVTGGVIGILFSSGLLVAVQVFTPLATTIDPVAVVVSFSLSTAIGLVFGIFPARKAAQLDPIEALRA</sequence>